<feature type="region of interest" description="Disordered" evidence="10">
    <location>
        <begin position="20"/>
        <end position="109"/>
    </location>
</feature>
<keyword evidence="7" id="KW-0804">Transcription</keyword>
<evidence type="ECO:0000256" key="8">
    <source>
        <dbReference type="ARBA" id="ARBA00023242"/>
    </source>
</evidence>
<dbReference type="PROSITE" id="PS00028">
    <property type="entry name" value="ZINC_FINGER_C2H2_1"/>
    <property type="match status" value="2"/>
</dbReference>
<reference evidence="12" key="1">
    <citation type="submission" date="2018-04" db="EMBL/GenBank/DDBJ databases">
        <title>WGS assembly of Panicum hallii.</title>
        <authorList>
            <person name="Lovell J."/>
            <person name="Jenkins J."/>
            <person name="Lowry D."/>
            <person name="Mamidi S."/>
            <person name="Sreedasyam A."/>
            <person name="Weng X."/>
            <person name="Barry K."/>
            <person name="Bonette J."/>
            <person name="Campitelli B."/>
            <person name="Daum C."/>
            <person name="Gordon S."/>
            <person name="Gould B."/>
            <person name="Lipzen A."/>
            <person name="Macqueen A."/>
            <person name="Palacio-Mejia J."/>
            <person name="Plott C."/>
            <person name="Shakirov E."/>
            <person name="Shu S."/>
            <person name="Yoshinaga Y."/>
            <person name="Zane M."/>
            <person name="Rokhsar D."/>
            <person name="Grimwood J."/>
            <person name="Schmutz J."/>
            <person name="Juenger T."/>
        </authorList>
    </citation>
    <scope>NUCLEOTIDE SEQUENCE [LARGE SCALE GENOMIC DNA]</scope>
    <source>
        <strain evidence="12">FIL2</strain>
    </source>
</reference>
<gene>
    <name evidence="12" type="ORF">PAHAL_2G017700</name>
</gene>
<dbReference type="GO" id="GO:0008270">
    <property type="term" value="F:zinc ion binding"/>
    <property type="evidence" value="ECO:0007669"/>
    <property type="project" value="UniProtKB-KW"/>
</dbReference>
<keyword evidence="8" id="KW-0539">Nucleus</keyword>
<dbReference type="InterPro" id="IPR036236">
    <property type="entry name" value="Znf_C2H2_sf"/>
</dbReference>
<evidence type="ECO:0000256" key="3">
    <source>
        <dbReference type="ARBA" id="ARBA00022737"/>
    </source>
</evidence>
<evidence type="ECO:0000256" key="2">
    <source>
        <dbReference type="ARBA" id="ARBA00022723"/>
    </source>
</evidence>
<feature type="domain" description="C2H2-type" evidence="11">
    <location>
        <begin position="210"/>
        <end position="237"/>
    </location>
</feature>
<dbReference type="PANTHER" id="PTHR26374:SF378">
    <property type="entry name" value="C2H2-TYPE ZINC FINGER FAMILY PROTEIN"/>
    <property type="match status" value="1"/>
</dbReference>
<evidence type="ECO:0000259" key="11">
    <source>
        <dbReference type="PROSITE" id="PS50157"/>
    </source>
</evidence>
<dbReference type="Proteomes" id="UP000243499">
    <property type="component" value="Chromosome 2"/>
</dbReference>
<protein>
    <recommendedName>
        <fullName evidence="11">C2H2-type domain-containing protein</fullName>
    </recommendedName>
</protein>
<dbReference type="Pfam" id="PF13912">
    <property type="entry name" value="zf-C2H2_6"/>
    <property type="match status" value="2"/>
</dbReference>
<feature type="compositionally biased region" description="Low complexity" evidence="10">
    <location>
        <begin position="137"/>
        <end position="149"/>
    </location>
</feature>
<dbReference type="Gramene" id="PVH63383">
    <property type="protein sequence ID" value="PVH63383"/>
    <property type="gene ID" value="PAHAL_2G017700"/>
</dbReference>
<organism evidence="12">
    <name type="scientific">Panicum hallii</name>
    <dbReference type="NCBI Taxonomy" id="206008"/>
    <lineage>
        <taxon>Eukaryota</taxon>
        <taxon>Viridiplantae</taxon>
        <taxon>Streptophyta</taxon>
        <taxon>Embryophyta</taxon>
        <taxon>Tracheophyta</taxon>
        <taxon>Spermatophyta</taxon>
        <taxon>Magnoliopsida</taxon>
        <taxon>Liliopsida</taxon>
        <taxon>Poales</taxon>
        <taxon>Poaceae</taxon>
        <taxon>PACMAD clade</taxon>
        <taxon>Panicoideae</taxon>
        <taxon>Panicodae</taxon>
        <taxon>Paniceae</taxon>
        <taxon>Panicinae</taxon>
        <taxon>Panicum</taxon>
        <taxon>Panicum sect. Panicum</taxon>
    </lineage>
</organism>
<keyword evidence="2" id="KW-0479">Metal-binding</keyword>
<sequence>MASGSAQDRWWRGRRCHADLDDEDELEEGEVDAGCHSDTDTEEYYNRHSPIETDETTSDGCETGSVVVPPDDGDASPCPSTVARGCSGAAASPTPSAEPEPDQPMGTVRPAEPKVFLQPVPLAFAAPNNLSPVPMASARASLSGQSSSAQPVRGDAMEVSPPTEAVVHQQPVAPPPAAAAAAGEQSAPVVHHQPPPAAAAGAGRQNPNGYTCKKCGMWFESHQGLGGHMVGHKNRELAAGDGAAPAGRGNPRPERPHVCDQCGAEFRTGVQLGGHKRKHWNGPPIVPKKKPRAVSQPLSPPAEAAADLKRALSSVIPDEASPAVEAARPAAERTPESAARPPAAGRTPEAHEGPPAPATESSASTGGKQ</sequence>
<feature type="compositionally biased region" description="Low complexity" evidence="10">
    <location>
        <begin position="239"/>
        <end position="250"/>
    </location>
</feature>
<feature type="domain" description="C2H2-type" evidence="11">
    <location>
        <begin position="257"/>
        <end position="284"/>
    </location>
</feature>
<feature type="region of interest" description="Disordered" evidence="10">
    <location>
        <begin position="272"/>
        <end position="369"/>
    </location>
</feature>
<name>A0A2T8KMG7_9POAL</name>
<keyword evidence="3" id="KW-0677">Repeat</keyword>
<feature type="compositionally biased region" description="Low complexity" evidence="10">
    <location>
        <begin position="319"/>
        <end position="329"/>
    </location>
</feature>
<evidence type="ECO:0000256" key="5">
    <source>
        <dbReference type="ARBA" id="ARBA00022833"/>
    </source>
</evidence>
<comment type="subcellular location">
    <subcellularLocation>
        <location evidence="1">Nucleus</location>
    </subcellularLocation>
</comment>
<dbReference type="AlphaFoldDB" id="A0A2T8KMG7"/>
<evidence type="ECO:0000256" key="4">
    <source>
        <dbReference type="ARBA" id="ARBA00022771"/>
    </source>
</evidence>
<feature type="compositionally biased region" description="Low complexity" evidence="10">
    <location>
        <begin position="178"/>
        <end position="207"/>
    </location>
</feature>
<dbReference type="InterPro" id="IPR013087">
    <property type="entry name" value="Znf_C2H2_type"/>
</dbReference>
<dbReference type="Gene3D" id="3.30.160.60">
    <property type="entry name" value="Classic Zinc Finger"/>
    <property type="match status" value="1"/>
</dbReference>
<dbReference type="PROSITE" id="PS50157">
    <property type="entry name" value="ZINC_FINGER_C2H2_2"/>
    <property type="match status" value="2"/>
</dbReference>
<keyword evidence="6" id="KW-0805">Transcription regulation</keyword>
<dbReference type="SUPFAM" id="SSF57667">
    <property type="entry name" value="beta-beta-alpha zinc fingers"/>
    <property type="match status" value="1"/>
</dbReference>
<keyword evidence="5" id="KW-0862">Zinc</keyword>
<feature type="region of interest" description="Disordered" evidence="10">
    <location>
        <begin position="239"/>
        <end position="258"/>
    </location>
</feature>
<evidence type="ECO:0000256" key="10">
    <source>
        <dbReference type="SAM" id="MobiDB-lite"/>
    </source>
</evidence>
<feature type="compositionally biased region" description="Acidic residues" evidence="10">
    <location>
        <begin position="20"/>
        <end position="31"/>
    </location>
</feature>
<feature type="compositionally biased region" description="Polar residues" evidence="10">
    <location>
        <begin position="359"/>
        <end position="369"/>
    </location>
</feature>
<dbReference type="EMBL" id="CM008047">
    <property type="protein sequence ID" value="PVH63383.1"/>
    <property type="molecule type" value="Genomic_DNA"/>
</dbReference>
<dbReference type="GO" id="GO:0005634">
    <property type="term" value="C:nucleus"/>
    <property type="evidence" value="ECO:0007669"/>
    <property type="project" value="UniProtKB-SubCell"/>
</dbReference>
<evidence type="ECO:0000256" key="6">
    <source>
        <dbReference type="ARBA" id="ARBA00023015"/>
    </source>
</evidence>
<evidence type="ECO:0000256" key="9">
    <source>
        <dbReference type="PROSITE-ProRule" id="PRU00042"/>
    </source>
</evidence>
<proteinExistence type="predicted"/>
<feature type="compositionally biased region" description="Basic and acidic residues" evidence="10">
    <location>
        <begin position="33"/>
        <end position="51"/>
    </location>
</feature>
<accession>A0A2T8KMG7</accession>
<evidence type="ECO:0000256" key="7">
    <source>
        <dbReference type="ARBA" id="ARBA00023163"/>
    </source>
</evidence>
<keyword evidence="4 9" id="KW-0863">Zinc-finger</keyword>
<dbReference type="SMART" id="SM00355">
    <property type="entry name" value="ZnF_C2H2"/>
    <property type="match status" value="2"/>
</dbReference>
<evidence type="ECO:0000256" key="1">
    <source>
        <dbReference type="ARBA" id="ARBA00004123"/>
    </source>
</evidence>
<feature type="region of interest" description="Disordered" evidence="10">
    <location>
        <begin position="137"/>
        <end position="158"/>
    </location>
</feature>
<evidence type="ECO:0000313" key="12">
    <source>
        <dbReference type="EMBL" id="PVH63383.1"/>
    </source>
</evidence>
<dbReference type="PANTHER" id="PTHR26374">
    <property type="entry name" value="ZINC FINGER PROTEIN ZAT5"/>
    <property type="match status" value="1"/>
</dbReference>
<feature type="region of interest" description="Disordered" evidence="10">
    <location>
        <begin position="172"/>
        <end position="207"/>
    </location>
</feature>